<dbReference type="SUPFAM" id="SSF51905">
    <property type="entry name" value="FAD/NAD(P)-binding domain"/>
    <property type="match status" value="2"/>
</dbReference>
<dbReference type="AlphaFoldDB" id="A0A0R2L6V4"/>
<dbReference type="InterPro" id="IPR023753">
    <property type="entry name" value="FAD/NAD-binding_dom"/>
</dbReference>
<evidence type="ECO:0000313" key="8">
    <source>
        <dbReference type="Proteomes" id="UP000051886"/>
    </source>
</evidence>
<dbReference type="PANTHER" id="PTHR42913">
    <property type="entry name" value="APOPTOSIS-INDUCING FACTOR 1"/>
    <property type="match status" value="1"/>
</dbReference>
<dbReference type="Proteomes" id="UP000051886">
    <property type="component" value="Unassembled WGS sequence"/>
</dbReference>
<keyword evidence="4" id="KW-0274">FAD</keyword>
<name>A0A0R2L6V4_9LACO</name>
<dbReference type="InterPro" id="IPR051169">
    <property type="entry name" value="NADH-Q_oxidoreductase"/>
</dbReference>
<dbReference type="PATRIC" id="fig|449659.4.peg.1096"/>
<protein>
    <submittedName>
        <fullName evidence="7">Pyridine nucleotide-disulfide family oxidoreductase</fullName>
    </submittedName>
</protein>
<accession>A0A0R2L6V4</accession>
<dbReference type="GO" id="GO:0019646">
    <property type="term" value="P:aerobic electron transport chain"/>
    <property type="evidence" value="ECO:0007669"/>
    <property type="project" value="TreeGrafter"/>
</dbReference>
<dbReference type="GO" id="GO:0003955">
    <property type="term" value="F:NAD(P)H dehydrogenase (quinone) activity"/>
    <property type="evidence" value="ECO:0007669"/>
    <property type="project" value="TreeGrafter"/>
</dbReference>
<comment type="similarity">
    <text evidence="2">Belongs to the NADH dehydrogenase family.</text>
</comment>
<dbReference type="PRINTS" id="PR00411">
    <property type="entry name" value="PNDRDTASEI"/>
</dbReference>
<evidence type="ECO:0000256" key="5">
    <source>
        <dbReference type="ARBA" id="ARBA00023002"/>
    </source>
</evidence>
<keyword evidence="3" id="KW-0285">Flavoprotein</keyword>
<evidence type="ECO:0000256" key="1">
    <source>
        <dbReference type="ARBA" id="ARBA00001974"/>
    </source>
</evidence>
<dbReference type="PRINTS" id="PR00368">
    <property type="entry name" value="FADPNR"/>
</dbReference>
<evidence type="ECO:0000313" key="7">
    <source>
        <dbReference type="EMBL" id="KRN95637.1"/>
    </source>
</evidence>
<keyword evidence="5" id="KW-0560">Oxidoreductase</keyword>
<dbReference type="InterPro" id="IPR036188">
    <property type="entry name" value="FAD/NAD-bd_sf"/>
</dbReference>
<evidence type="ECO:0000256" key="3">
    <source>
        <dbReference type="ARBA" id="ARBA00022630"/>
    </source>
</evidence>
<dbReference type="Pfam" id="PF07992">
    <property type="entry name" value="Pyr_redox_2"/>
    <property type="match status" value="1"/>
</dbReference>
<evidence type="ECO:0000256" key="4">
    <source>
        <dbReference type="ARBA" id="ARBA00022827"/>
    </source>
</evidence>
<feature type="domain" description="FAD/NAD(P)-binding" evidence="6">
    <location>
        <begin position="3"/>
        <end position="307"/>
    </location>
</feature>
<dbReference type="OrthoDB" id="9781621at2"/>
<dbReference type="STRING" id="449659.IV66_GL001086"/>
<dbReference type="RefSeq" id="WP_017868526.1">
    <property type="nucleotide sequence ID" value="NZ_BJYB01000008.1"/>
</dbReference>
<evidence type="ECO:0000256" key="2">
    <source>
        <dbReference type="ARBA" id="ARBA00005272"/>
    </source>
</evidence>
<dbReference type="PANTHER" id="PTHR42913:SF3">
    <property type="entry name" value="64 KDA MITOCHONDRIAL NADH DEHYDROGENASE (EUROFUNG)"/>
    <property type="match status" value="1"/>
</dbReference>
<dbReference type="Gene3D" id="3.50.50.100">
    <property type="match status" value="1"/>
</dbReference>
<comment type="cofactor">
    <cofactor evidence="1">
        <name>FAD</name>
        <dbReference type="ChEBI" id="CHEBI:57692"/>
    </cofactor>
</comment>
<organism evidence="7 8">
    <name type="scientific">Ligilactobacillus pobuzihii</name>
    <dbReference type="NCBI Taxonomy" id="449659"/>
    <lineage>
        <taxon>Bacteria</taxon>
        <taxon>Bacillati</taxon>
        <taxon>Bacillota</taxon>
        <taxon>Bacilli</taxon>
        <taxon>Lactobacillales</taxon>
        <taxon>Lactobacillaceae</taxon>
        <taxon>Ligilactobacillus</taxon>
    </lineage>
</organism>
<sequence>MREIVILGGGYAGLRALRFLQKSKGGFHITLVDRNDYHYESTDLHEVAAGTQPAEKILYPIEDVVDPDVTTFVQASVEKIDRDNREVSLDNGETLSYDYLIVALGFRSESFGIEGVDDNSLPMVDVKTAIAVHDHIIAQMEDYKETHNPDDLKIVVCGAGFTGIELLGALNDNRNEYAEIAGVAPERIELYVVEAVTRLLPMMPEELADYGVAKLESWGVKFLTGKPIKAIKPQTVVYQTNAETGETDELTANTIIWTTGVSGSKVIDDSGFSAKRGRMMVDSDLRDPDYRNVYLIGDCSAVMDPESNRPFPTTAQISLVMGELAAKNILAQLAGRQTGDFTYEPLGTVASIGNTHAFGVLGNGDKTVKGYAASALKKLIMDKALTETGGSKELFAKGRFDLYH</sequence>
<comment type="caution">
    <text evidence="7">The sequence shown here is derived from an EMBL/GenBank/DDBJ whole genome shotgun (WGS) entry which is preliminary data.</text>
</comment>
<evidence type="ECO:0000259" key="6">
    <source>
        <dbReference type="Pfam" id="PF07992"/>
    </source>
</evidence>
<gene>
    <name evidence="7" type="ORF">IV66_GL001086</name>
</gene>
<keyword evidence="8" id="KW-1185">Reference proteome</keyword>
<proteinExistence type="inferred from homology"/>
<reference evidence="7 8" key="1">
    <citation type="journal article" date="2015" name="Genome Announc.">
        <title>Expanding the biotechnology potential of lactobacilli through comparative genomics of 213 strains and associated genera.</title>
        <authorList>
            <person name="Sun Z."/>
            <person name="Harris H.M."/>
            <person name="McCann A."/>
            <person name="Guo C."/>
            <person name="Argimon S."/>
            <person name="Zhang W."/>
            <person name="Yang X."/>
            <person name="Jeffery I.B."/>
            <person name="Cooney J.C."/>
            <person name="Kagawa T.F."/>
            <person name="Liu W."/>
            <person name="Song Y."/>
            <person name="Salvetti E."/>
            <person name="Wrobel A."/>
            <person name="Rasinkangas P."/>
            <person name="Parkhill J."/>
            <person name="Rea M.C."/>
            <person name="O'Sullivan O."/>
            <person name="Ritari J."/>
            <person name="Douillard F.P."/>
            <person name="Paul Ross R."/>
            <person name="Yang R."/>
            <person name="Briner A.E."/>
            <person name="Felis G.E."/>
            <person name="de Vos W.M."/>
            <person name="Barrangou R."/>
            <person name="Klaenhammer T.R."/>
            <person name="Caufield P.W."/>
            <person name="Cui Y."/>
            <person name="Zhang H."/>
            <person name="O'Toole P.W."/>
        </authorList>
    </citation>
    <scope>NUCLEOTIDE SEQUENCE [LARGE SCALE GENOMIC DNA]</scope>
    <source>
        <strain evidence="7 8">NBRC 103219</strain>
    </source>
</reference>
<dbReference type="EMBL" id="JQCN01000070">
    <property type="protein sequence ID" value="KRN95637.1"/>
    <property type="molecule type" value="Genomic_DNA"/>
</dbReference>